<comment type="caution">
    <text evidence="1">The sequence shown here is derived from an EMBL/GenBank/DDBJ whole genome shotgun (WGS) entry which is preliminary data.</text>
</comment>
<reference evidence="1 2" key="1">
    <citation type="journal article" date="2021" name="Commun. Biol.">
        <title>The genome of Shorea leprosula (Dipterocarpaceae) highlights the ecological relevance of drought in aseasonal tropical rainforests.</title>
        <authorList>
            <person name="Ng K.K.S."/>
            <person name="Kobayashi M.J."/>
            <person name="Fawcett J.A."/>
            <person name="Hatakeyama M."/>
            <person name="Paape T."/>
            <person name="Ng C.H."/>
            <person name="Ang C.C."/>
            <person name="Tnah L.H."/>
            <person name="Lee C.T."/>
            <person name="Nishiyama T."/>
            <person name="Sese J."/>
            <person name="O'Brien M.J."/>
            <person name="Copetti D."/>
            <person name="Mohd Noor M.I."/>
            <person name="Ong R.C."/>
            <person name="Putra M."/>
            <person name="Sireger I.Z."/>
            <person name="Indrioko S."/>
            <person name="Kosugi Y."/>
            <person name="Izuno A."/>
            <person name="Isagi Y."/>
            <person name="Lee S.L."/>
            <person name="Shimizu K.K."/>
        </authorList>
    </citation>
    <scope>NUCLEOTIDE SEQUENCE [LARGE SCALE GENOMIC DNA]</scope>
    <source>
        <strain evidence="1">214</strain>
    </source>
</reference>
<protein>
    <submittedName>
        <fullName evidence="1">Uncharacterized protein</fullName>
    </submittedName>
</protein>
<dbReference type="AlphaFoldDB" id="A0AAV5LS13"/>
<proteinExistence type="predicted"/>
<evidence type="ECO:0000313" key="2">
    <source>
        <dbReference type="Proteomes" id="UP001054252"/>
    </source>
</evidence>
<accession>A0AAV5LS13</accession>
<organism evidence="1 2">
    <name type="scientific">Rubroshorea leprosula</name>
    <dbReference type="NCBI Taxonomy" id="152421"/>
    <lineage>
        <taxon>Eukaryota</taxon>
        <taxon>Viridiplantae</taxon>
        <taxon>Streptophyta</taxon>
        <taxon>Embryophyta</taxon>
        <taxon>Tracheophyta</taxon>
        <taxon>Spermatophyta</taxon>
        <taxon>Magnoliopsida</taxon>
        <taxon>eudicotyledons</taxon>
        <taxon>Gunneridae</taxon>
        <taxon>Pentapetalae</taxon>
        <taxon>rosids</taxon>
        <taxon>malvids</taxon>
        <taxon>Malvales</taxon>
        <taxon>Dipterocarpaceae</taxon>
        <taxon>Rubroshorea</taxon>
    </lineage>
</organism>
<keyword evidence="2" id="KW-1185">Reference proteome</keyword>
<dbReference type="EMBL" id="BPVZ01000140">
    <property type="protein sequence ID" value="GKV40251.1"/>
    <property type="molecule type" value="Genomic_DNA"/>
</dbReference>
<evidence type="ECO:0000313" key="1">
    <source>
        <dbReference type="EMBL" id="GKV40251.1"/>
    </source>
</evidence>
<name>A0AAV5LS13_9ROSI</name>
<gene>
    <name evidence="1" type="ORF">SLEP1_g47919</name>
</gene>
<sequence>MPLVQWMKKKTKRKALYNSLIKLAWNATTYHIWFERNTRIHQSLFHSEFEIV</sequence>
<dbReference type="Proteomes" id="UP001054252">
    <property type="component" value="Unassembled WGS sequence"/>
</dbReference>